<comment type="caution">
    <text evidence="4">The sequence shown here is derived from an EMBL/GenBank/DDBJ whole genome shotgun (WGS) entry which is preliminary data.</text>
</comment>
<dbReference type="PANTHER" id="PTHR46957">
    <property type="entry name" value="CYTOKINE RECEPTOR"/>
    <property type="match status" value="1"/>
</dbReference>
<feature type="domain" description="Fibronectin type-III" evidence="3">
    <location>
        <begin position="355"/>
        <end position="458"/>
    </location>
</feature>
<feature type="domain" description="Fibronectin type-III" evidence="3">
    <location>
        <begin position="61"/>
        <end position="157"/>
    </location>
</feature>
<dbReference type="Proteomes" id="UP001497497">
    <property type="component" value="Unassembled WGS sequence"/>
</dbReference>
<name>A0AAV2H986_LYMST</name>
<organism evidence="4 5">
    <name type="scientific">Lymnaea stagnalis</name>
    <name type="common">Great pond snail</name>
    <name type="synonym">Helix stagnalis</name>
    <dbReference type="NCBI Taxonomy" id="6523"/>
    <lineage>
        <taxon>Eukaryota</taxon>
        <taxon>Metazoa</taxon>
        <taxon>Spiralia</taxon>
        <taxon>Lophotrochozoa</taxon>
        <taxon>Mollusca</taxon>
        <taxon>Gastropoda</taxon>
        <taxon>Heterobranchia</taxon>
        <taxon>Euthyneura</taxon>
        <taxon>Panpulmonata</taxon>
        <taxon>Hygrophila</taxon>
        <taxon>Lymnaeoidea</taxon>
        <taxon>Lymnaeidae</taxon>
        <taxon>Lymnaea</taxon>
    </lineage>
</organism>
<evidence type="ECO:0000256" key="1">
    <source>
        <dbReference type="SAM" id="MobiDB-lite"/>
    </source>
</evidence>
<evidence type="ECO:0000313" key="5">
    <source>
        <dbReference type="Proteomes" id="UP001497497"/>
    </source>
</evidence>
<dbReference type="InterPro" id="IPR003961">
    <property type="entry name" value="FN3_dom"/>
</dbReference>
<feature type="compositionally biased region" description="Basic and acidic residues" evidence="1">
    <location>
        <begin position="711"/>
        <end position="720"/>
    </location>
</feature>
<dbReference type="GO" id="GO:0016020">
    <property type="term" value="C:membrane"/>
    <property type="evidence" value="ECO:0007669"/>
    <property type="project" value="UniProtKB-SubCell"/>
</dbReference>
<feature type="compositionally biased region" description="Low complexity" evidence="1">
    <location>
        <begin position="695"/>
        <end position="707"/>
    </location>
</feature>
<dbReference type="Gene3D" id="2.60.40.10">
    <property type="entry name" value="Immunoglobulins"/>
    <property type="match status" value="5"/>
</dbReference>
<dbReference type="InterPro" id="IPR013783">
    <property type="entry name" value="Ig-like_fold"/>
</dbReference>
<feature type="transmembrane region" description="Helical" evidence="2">
    <location>
        <begin position="486"/>
        <end position="508"/>
    </location>
</feature>
<dbReference type="Pfam" id="PF00041">
    <property type="entry name" value="fn3"/>
    <property type="match status" value="3"/>
</dbReference>
<dbReference type="PROSITE" id="PS50853">
    <property type="entry name" value="FN3"/>
    <property type="match status" value="5"/>
</dbReference>
<protein>
    <recommendedName>
        <fullName evidence="3">Fibronectin type-III domain-containing protein</fullName>
    </recommendedName>
</protein>
<feature type="domain" description="Fibronectin type-III" evidence="3">
    <location>
        <begin position="161"/>
        <end position="260"/>
    </location>
</feature>
<reference evidence="4 5" key="1">
    <citation type="submission" date="2024-04" db="EMBL/GenBank/DDBJ databases">
        <authorList>
            <consortium name="Genoscope - CEA"/>
            <person name="William W."/>
        </authorList>
    </citation>
    <scope>NUCLEOTIDE SEQUENCE [LARGE SCALE GENOMIC DNA]</scope>
</reference>
<keyword evidence="2" id="KW-0472">Membrane</keyword>
<dbReference type="InterPro" id="IPR050713">
    <property type="entry name" value="RTP_Phos/Ushers"/>
</dbReference>
<keyword evidence="5" id="KW-1185">Reference proteome</keyword>
<feature type="non-terminal residue" evidence="4">
    <location>
        <position position="732"/>
    </location>
</feature>
<dbReference type="PANTHER" id="PTHR46957:SF3">
    <property type="entry name" value="CYTOKINE RECEPTOR"/>
    <property type="match status" value="1"/>
</dbReference>
<keyword evidence="2" id="KW-1133">Transmembrane helix</keyword>
<dbReference type="CDD" id="cd00063">
    <property type="entry name" value="FN3"/>
    <property type="match status" value="5"/>
</dbReference>
<dbReference type="AlphaFoldDB" id="A0AAV2H986"/>
<keyword evidence="2" id="KW-0812">Transmembrane</keyword>
<evidence type="ECO:0000256" key="2">
    <source>
        <dbReference type="SAM" id="Phobius"/>
    </source>
</evidence>
<dbReference type="SUPFAM" id="SSF49265">
    <property type="entry name" value="Fibronectin type III"/>
    <property type="match status" value="3"/>
</dbReference>
<evidence type="ECO:0000313" key="4">
    <source>
        <dbReference type="EMBL" id="CAL1528791.1"/>
    </source>
</evidence>
<feature type="region of interest" description="Disordered" evidence="1">
    <location>
        <begin position="664"/>
        <end position="732"/>
    </location>
</feature>
<feature type="non-terminal residue" evidence="4">
    <location>
        <position position="1"/>
    </location>
</feature>
<feature type="domain" description="Fibronectin type-III" evidence="3">
    <location>
        <begin position="263"/>
        <end position="351"/>
    </location>
</feature>
<gene>
    <name evidence="4" type="ORF">GSLYS_00002961001</name>
</gene>
<dbReference type="InterPro" id="IPR036116">
    <property type="entry name" value="FN3_sf"/>
</dbReference>
<dbReference type="SMART" id="SM00060">
    <property type="entry name" value="FN3"/>
    <property type="match status" value="5"/>
</dbReference>
<sequence length="732" mass="80197">YEPAKQQFISKTEVVSHHFSEVVGLEPYTTYWFSVYAYNTRGLSELTDRVYVQTLEDVPAAVPKITVSVHEYYNALVTWTPLSLAQSRGIVTGYRVYYRQPIDEVEIVTELSADQTSCLITGLEPGSTYEVLVLASTSAGFPKRDNVQWTTFSLPPADNSSPPMLSIKYVNMSAVKLEWQAPKIDPPPSGDHSVIGYELEIPVGEDDDDSMLVKLLPSDQSYLLTDLDNEKSYVVTLYAKTKSGLSAPITRDFKLEALAQQLVPSNFIASEVTSNSVLLDWSPIAASVTAYEVCYCIELDKSDGLCRTSNLTSIIVPELEPFKWYEFKIRALIASGNGDFSNLITVQTKEGKSSAPLNFTLEIIKPGFVRLIWLPPAEPNGIITSYVILYTKESENTGDFKWKEITQQPPFTFTEKGISAQVEELDAGRYYFKLAAVNSVGQGIPTDNLTIEFKCQYDSSLLCKEPVLPNTIVTTDTPAQVTNSEIGLILGIVAGVFSLTLVVIIVVYRRHRLMLRDQDPNASHHPIYRGNGHISPPPNHAGHHTPGNGHAHIISMTQGNYVQDVTNLHESTPMLHQIPENEQSDSKGGCDIITPNGLRPNGFVKANHKLVGQTIISRSSGDLNSSNNSEELQGLMAAMLTSTDGSDTLASSIELIPMSSLDDIDHNDDELGDHSSEDSGTGCRRAGMPCSELHPNGSSPASSPGGSSKHRGWEKGRQVDEIGGVFIDRSTG</sequence>
<evidence type="ECO:0000259" key="3">
    <source>
        <dbReference type="PROSITE" id="PS50853"/>
    </source>
</evidence>
<feature type="domain" description="Fibronectin type-III" evidence="3">
    <location>
        <begin position="1"/>
        <end position="57"/>
    </location>
</feature>
<proteinExistence type="predicted"/>
<accession>A0AAV2H986</accession>
<dbReference type="EMBL" id="CAXITT010000038">
    <property type="protein sequence ID" value="CAL1528791.1"/>
    <property type="molecule type" value="Genomic_DNA"/>
</dbReference>